<name>A0ABY2Q9E6_9HYPH</name>
<dbReference type="RefSeq" id="WP_136355058.1">
    <property type="nucleotide sequence ID" value="NZ_SSNY01000003.1"/>
</dbReference>
<sequence>MLRPRKRGSKIGFIVDPFRRRQVWYESILEESVLAVLLALPETLWVHEQQHVAFVRDGQQRHHYFDFVQRQARGRIAYAVKYEQDVDDDLLETLRLVCEQVGDRFADEYLIITEKDLTRTQIENAGDILACASDFDFAVQAAVEAVLSELPSQVRLDEIVRATGQGDRARRAALTLIQKGILKVPPNVRLGDDVVLVNRAAGDGAR</sequence>
<protein>
    <submittedName>
        <fullName evidence="1">Uncharacterized protein</fullName>
    </submittedName>
</protein>
<keyword evidence="2" id="KW-1185">Reference proteome</keyword>
<organism evidence="1 2">
    <name type="scientific">Ollibium composti</name>
    <dbReference type="NCBI Taxonomy" id="2675109"/>
    <lineage>
        <taxon>Bacteria</taxon>
        <taxon>Pseudomonadati</taxon>
        <taxon>Pseudomonadota</taxon>
        <taxon>Alphaproteobacteria</taxon>
        <taxon>Hyphomicrobiales</taxon>
        <taxon>Phyllobacteriaceae</taxon>
        <taxon>Ollibium</taxon>
    </lineage>
</organism>
<proteinExistence type="predicted"/>
<dbReference type="Proteomes" id="UP000306441">
    <property type="component" value="Unassembled WGS sequence"/>
</dbReference>
<comment type="caution">
    <text evidence="1">The sequence shown here is derived from an EMBL/GenBank/DDBJ whole genome shotgun (WGS) entry which is preliminary data.</text>
</comment>
<accession>A0ABY2Q9E6</accession>
<dbReference type="EMBL" id="SSNY01000003">
    <property type="protein sequence ID" value="THF58150.1"/>
    <property type="molecule type" value="Genomic_DNA"/>
</dbReference>
<gene>
    <name evidence="1" type="ORF">E6C48_05895</name>
</gene>
<reference evidence="1 2" key="1">
    <citation type="submission" date="2019-04" db="EMBL/GenBank/DDBJ databases">
        <title>Mesorhizobium composti sp. nov., isolated from compost.</title>
        <authorList>
            <person name="Lin S.-Y."/>
            <person name="Hameed A."/>
            <person name="Hsieh Y.-T."/>
            <person name="Young C.-C."/>
        </authorList>
    </citation>
    <scope>NUCLEOTIDE SEQUENCE [LARGE SCALE GENOMIC DNA]</scope>
    <source>
        <strain evidence="1 2">CC-YTH430</strain>
    </source>
</reference>
<evidence type="ECO:0000313" key="2">
    <source>
        <dbReference type="Proteomes" id="UP000306441"/>
    </source>
</evidence>
<evidence type="ECO:0000313" key="1">
    <source>
        <dbReference type="EMBL" id="THF58150.1"/>
    </source>
</evidence>